<sequence>MICPPEAIAGRVRVHGRGGTALRPGTDLLHRADDLPSRVRREHACLIPRGARLPFSARGPVFRVS</sequence>
<dbReference type="AlphaFoldDB" id="A0A0K8PTR9"/>
<keyword evidence="2" id="KW-1185">Reference proteome</keyword>
<name>A0A0K8PTR9_STRAJ</name>
<protein>
    <submittedName>
        <fullName evidence="1">Uncharacterized protein</fullName>
    </submittedName>
</protein>
<organism evidence="1 2">
    <name type="scientific">Streptomyces azureus</name>
    <dbReference type="NCBI Taxonomy" id="146537"/>
    <lineage>
        <taxon>Bacteria</taxon>
        <taxon>Bacillati</taxon>
        <taxon>Actinomycetota</taxon>
        <taxon>Actinomycetes</taxon>
        <taxon>Kitasatosporales</taxon>
        <taxon>Streptomycetaceae</taxon>
        <taxon>Streptomyces</taxon>
    </lineage>
</organism>
<accession>A0A0K8PTR9</accession>
<dbReference type="Proteomes" id="UP000053859">
    <property type="component" value="Unassembled WGS sequence"/>
</dbReference>
<evidence type="ECO:0000313" key="1">
    <source>
        <dbReference type="EMBL" id="GAP51206.1"/>
    </source>
</evidence>
<reference evidence="1" key="1">
    <citation type="journal article" date="2015" name="Genome Announc.">
        <title>Draft Genome Sequence of Thiostrepton-Producing Streptomyces azureus ATCC 14921.</title>
        <authorList>
            <person name="Sakihara K."/>
            <person name="Maeda J."/>
            <person name="Tashiro K."/>
            <person name="Fujino Y."/>
            <person name="Kuhara S."/>
            <person name="Ohshima T."/>
            <person name="Ogata S."/>
            <person name="Doi K."/>
        </authorList>
    </citation>
    <scope>NUCLEOTIDE SEQUENCE [LARGE SCALE GENOMIC DNA]</scope>
    <source>
        <strain evidence="1">ATCC14921</strain>
    </source>
</reference>
<dbReference type="EMBL" id="DF968363">
    <property type="protein sequence ID" value="GAP51206.1"/>
    <property type="molecule type" value="Genomic_DNA"/>
</dbReference>
<gene>
    <name evidence="1" type="ORF">SAZU_6067</name>
</gene>
<dbReference type="PATRIC" id="fig|146537.3.peg.6381"/>
<dbReference type="OrthoDB" id="9761650at2"/>
<proteinExistence type="predicted"/>
<evidence type="ECO:0000313" key="2">
    <source>
        <dbReference type="Proteomes" id="UP000053859"/>
    </source>
</evidence>